<protein>
    <submittedName>
        <fullName evidence="2">Uncharacterized protein</fullName>
    </submittedName>
</protein>
<evidence type="ECO:0000313" key="2">
    <source>
        <dbReference type="EMBL" id="CAE8631113.1"/>
    </source>
</evidence>
<dbReference type="EMBL" id="CAJNNV010030040">
    <property type="protein sequence ID" value="CAE8631113.1"/>
    <property type="molecule type" value="Genomic_DNA"/>
</dbReference>
<sequence>MREKRDCKVEHRFPQEATRGPLALASVRGFTLTLEPAHAFGGKSIALALNMSHVGKRWEDPVRDVSPIAWRRSGSPVKDWAIQKRYQEGDLLAFLSADGMEVEIVELMMQAYQPPPGDALGNFKLPVFALAMVMVMGYQFVKQKGPFDPGLTELDIDS</sequence>
<keyword evidence="1" id="KW-0472">Membrane</keyword>
<proteinExistence type="predicted"/>
<accession>A0A813H0F2</accession>
<gene>
    <name evidence="2" type="ORF">PGLA1383_LOCUS47252</name>
</gene>
<comment type="caution">
    <text evidence="2">The sequence shown here is derived from an EMBL/GenBank/DDBJ whole genome shotgun (WGS) entry which is preliminary data.</text>
</comment>
<evidence type="ECO:0000313" key="3">
    <source>
        <dbReference type="Proteomes" id="UP000654075"/>
    </source>
</evidence>
<keyword evidence="3" id="KW-1185">Reference proteome</keyword>
<name>A0A813H0F2_POLGL</name>
<keyword evidence="1" id="KW-0812">Transmembrane</keyword>
<evidence type="ECO:0000256" key="1">
    <source>
        <dbReference type="SAM" id="Phobius"/>
    </source>
</evidence>
<feature type="transmembrane region" description="Helical" evidence="1">
    <location>
        <begin position="123"/>
        <end position="141"/>
    </location>
</feature>
<reference evidence="2" key="1">
    <citation type="submission" date="2021-02" db="EMBL/GenBank/DDBJ databases">
        <authorList>
            <person name="Dougan E. K."/>
            <person name="Rhodes N."/>
            <person name="Thang M."/>
            <person name="Chan C."/>
        </authorList>
    </citation>
    <scope>NUCLEOTIDE SEQUENCE</scope>
</reference>
<dbReference type="OrthoDB" id="411948at2759"/>
<dbReference type="Proteomes" id="UP000654075">
    <property type="component" value="Unassembled WGS sequence"/>
</dbReference>
<organism evidence="2 3">
    <name type="scientific">Polarella glacialis</name>
    <name type="common">Dinoflagellate</name>
    <dbReference type="NCBI Taxonomy" id="89957"/>
    <lineage>
        <taxon>Eukaryota</taxon>
        <taxon>Sar</taxon>
        <taxon>Alveolata</taxon>
        <taxon>Dinophyceae</taxon>
        <taxon>Suessiales</taxon>
        <taxon>Suessiaceae</taxon>
        <taxon>Polarella</taxon>
    </lineage>
</organism>
<keyword evidence="1" id="KW-1133">Transmembrane helix</keyword>
<dbReference type="AlphaFoldDB" id="A0A813H0F2"/>